<name>A0A085BL98_9FLAO</name>
<dbReference type="RefSeq" id="WP_034962796.1">
    <property type="nucleotide sequence ID" value="NZ_FOFI01000002.1"/>
</dbReference>
<organism evidence="1 2">
    <name type="scientific">Epilithonimonas lactis</name>
    <dbReference type="NCBI Taxonomy" id="421072"/>
    <lineage>
        <taxon>Bacteria</taxon>
        <taxon>Pseudomonadati</taxon>
        <taxon>Bacteroidota</taxon>
        <taxon>Flavobacteriia</taxon>
        <taxon>Flavobacteriales</taxon>
        <taxon>Weeksellaceae</taxon>
        <taxon>Chryseobacterium group</taxon>
        <taxon>Epilithonimonas</taxon>
    </lineage>
</organism>
<dbReference type="Proteomes" id="UP000028623">
    <property type="component" value="Unassembled WGS sequence"/>
</dbReference>
<sequence>MNSKKKYKKELLKSLKYMEAAESTSLKVMTNLMLLKELKENNISFKKGDVFSFEDNIFDYSEDKNVRILAKLRKKTMKAMNKLVENNNFKDKELKFLA</sequence>
<dbReference type="STRING" id="421072.SAMN04488097_1201"/>
<accession>A0A085BL98</accession>
<reference evidence="1 2" key="1">
    <citation type="submission" date="2014-07" db="EMBL/GenBank/DDBJ databases">
        <title>Epilithonimonas lactis LMG 22401 Genome.</title>
        <authorList>
            <person name="Pipes S.E."/>
            <person name="Stropko S.J."/>
        </authorList>
    </citation>
    <scope>NUCLEOTIDE SEQUENCE [LARGE SCALE GENOMIC DNA]</scope>
    <source>
        <strain evidence="1 2">LMG 24401</strain>
    </source>
</reference>
<protein>
    <submittedName>
        <fullName evidence="1">Uncharacterized protein</fullName>
    </submittedName>
</protein>
<dbReference type="EMBL" id="JPLY01000001">
    <property type="protein sequence ID" value="KFC23243.1"/>
    <property type="molecule type" value="Genomic_DNA"/>
</dbReference>
<dbReference type="AlphaFoldDB" id="A0A085BL98"/>
<gene>
    <name evidence="1" type="ORF">IO89_01225</name>
</gene>
<comment type="caution">
    <text evidence="1">The sequence shown here is derived from an EMBL/GenBank/DDBJ whole genome shotgun (WGS) entry which is preliminary data.</text>
</comment>
<evidence type="ECO:0000313" key="1">
    <source>
        <dbReference type="EMBL" id="KFC23243.1"/>
    </source>
</evidence>
<proteinExistence type="predicted"/>
<evidence type="ECO:0000313" key="2">
    <source>
        <dbReference type="Proteomes" id="UP000028623"/>
    </source>
</evidence>
<keyword evidence="2" id="KW-1185">Reference proteome</keyword>
<dbReference type="eggNOG" id="ENOG50342KY">
    <property type="taxonomic scope" value="Bacteria"/>
</dbReference>
<dbReference type="OrthoDB" id="1262473at2"/>